<dbReference type="Pfam" id="PF03009">
    <property type="entry name" value="GDPD"/>
    <property type="match status" value="1"/>
</dbReference>
<dbReference type="eggNOG" id="COG0584">
    <property type="taxonomic scope" value="Bacteria"/>
</dbReference>
<dbReference type="PANTHER" id="PTHR46211">
    <property type="entry name" value="GLYCEROPHOSPHORYL DIESTER PHOSPHODIESTERASE"/>
    <property type="match status" value="1"/>
</dbReference>
<dbReference type="RefSeq" id="WP_015883138.1">
    <property type="nucleotide sequence ID" value="NC_012669.1"/>
</dbReference>
<dbReference type="STRING" id="471853.Bcav_2653"/>
<evidence type="ECO:0000313" key="3">
    <source>
        <dbReference type="Proteomes" id="UP000007962"/>
    </source>
</evidence>
<dbReference type="EMBL" id="CP001618">
    <property type="protein sequence ID" value="ACQ80898.1"/>
    <property type="molecule type" value="Genomic_DNA"/>
</dbReference>
<dbReference type="PROSITE" id="PS51704">
    <property type="entry name" value="GP_PDE"/>
    <property type="match status" value="1"/>
</dbReference>
<gene>
    <name evidence="2" type="ordered locus">Bcav_2653</name>
</gene>
<dbReference type="PANTHER" id="PTHR46211:SF14">
    <property type="entry name" value="GLYCEROPHOSPHODIESTER PHOSPHODIESTERASE"/>
    <property type="match status" value="1"/>
</dbReference>
<proteinExistence type="predicted"/>
<evidence type="ECO:0000259" key="1">
    <source>
        <dbReference type="PROSITE" id="PS51704"/>
    </source>
</evidence>
<dbReference type="Proteomes" id="UP000007962">
    <property type="component" value="Chromosome"/>
</dbReference>
<feature type="domain" description="GP-PDE" evidence="1">
    <location>
        <begin position="8"/>
        <end position="247"/>
    </location>
</feature>
<dbReference type="SUPFAM" id="SSF51695">
    <property type="entry name" value="PLC-like phosphodiesterases"/>
    <property type="match status" value="1"/>
</dbReference>
<dbReference type="InterPro" id="IPR030395">
    <property type="entry name" value="GP_PDE_dom"/>
</dbReference>
<dbReference type="OrthoDB" id="5241788at2"/>
<accession>C5BXL5</accession>
<protein>
    <submittedName>
        <fullName evidence="2">Glycerophosphoryl diester phosphodiesterase</fullName>
    </submittedName>
</protein>
<dbReference type="Gene3D" id="3.20.20.190">
    <property type="entry name" value="Phosphatidylinositol (PI) phosphodiesterase"/>
    <property type="match status" value="1"/>
</dbReference>
<dbReference type="KEGG" id="bcv:Bcav_2653"/>
<dbReference type="AlphaFoldDB" id="C5BXL5"/>
<organism evidence="2 3">
    <name type="scientific">Beutenbergia cavernae (strain ATCC BAA-8 / DSM 12333 / CCUG 43141 / JCM 11478 / NBRC 16432 / NCIMB 13614 / HKI 0122)</name>
    <dbReference type="NCBI Taxonomy" id="471853"/>
    <lineage>
        <taxon>Bacteria</taxon>
        <taxon>Bacillati</taxon>
        <taxon>Actinomycetota</taxon>
        <taxon>Actinomycetes</taxon>
        <taxon>Micrococcales</taxon>
        <taxon>Beutenbergiaceae</taxon>
        <taxon>Beutenbergia</taxon>
    </lineage>
</organism>
<sequence>MPYLAPPPLALAHRGGLAEAPENSRAAIERMLEIGLRYLETDVRITADGEAVLAHDATLERVMGDPRPVAAVTWDEASALRDASGEGLVRLADVLRDFPRLHVNVDAKSDDAVGPLVRTVLAAGAGDRVCVTSFDAGRVRRLRAGLGDGVATGTGLADAVRLWVASWLPRPARGLALRTVASAAVAQVPENWRGLHVLTPAFLRAAHEHGMQVHVWVVNAEADMHRLLDLGVDGLVTDRPSVLRGVLTERGQWREHA</sequence>
<dbReference type="InterPro" id="IPR017946">
    <property type="entry name" value="PLC-like_Pdiesterase_TIM-brl"/>
</dbReference>
<reference evidence="2 3" key="1">
    <citation type="journal article" date="2009" name="Stand. Genomic Sci.">
        <title>Complete genome sequence of Beutenbergia cavernae type strain (HKI 0122).</title>
        <authorList>
            <person name="Land M."/>
            <person name="Pukall R."/>
            <person name="Abt B."/>
            <person name="Goker M."/>
            <person name="Rohde M."/>
            <person name="Glavina Del Rio T."/>
            <person name="Tice H."/>
            <person name="Copeland A."/>
            <person name="Cheng J.F."/>
            <person name="Lucas S."/>
            <person name="Chen F."/>
            <person name="Nolan M."/>
            <person name="Bruce D."/>
            <person name="Goodwin L."/>
            <person name="Pitluck S."/>
            <person name="Ivanova N."/>
            <person name="Mavromatis K."/>
            <person name="Ovchinnikova G."/>
            <person name="Pati A."/>
            <person name="Chen A."/>
            <person name="Palaniappan K."/>
            <person name="Hauser L."/>
            <person name="Chang Y.J."/>
            <person name="Jefferies C.C."/>
            <person name="Saunders E."/>
            <person name="Brettin T."/>
            <person name="Detter J.C."/>
            <person name="Han C."/>
            <person name="Chain P."/>
            <person name="Bristow J."/>
            <person name="Eisen J.A."/>
            <person name="Markowitz V."/>
            <person name="Hugenholtz P."/>
            <person name="Kyrpides N.C."/>
            <person name="Klenk H.P."/>
            <person name="Lapidus A."/>
        </authorList>
    </citation>
    <scope>NUCLEOTIDE SEQUENCE [LARGE SCALE GENOMIC DNA]</scope>
    <source>
        <strain evidence="3">ATCC BAA-8 / DSM 12333 / NBRC 16432</strain>
    </source>
</reference>
<evidence type="ECO:0000313" key="2">
    <source>
        <dbReference type="EMBL" id="ACQ80898.1"/>
    </source>
</evidence>
<name>C5BXL5_BEUC1</name>
<dbReference type="HOGENOM" id="CLU_030006_3_6_11"/>
<dbReference type="GO" id="GO:0008081">
    <property type="term" value="F:phosphoric diester hydrolase activity"/>
    <property type="evidence" value="ECO:0007669"/>
    <property type="project" value="InterPro"/>
</dbReference>
<keyword evidence="3" id="KW-1185">Reference proteome</keyword>
<dbReference type="GO" id="GO:0006629">
    <property type="term" value="P:lipid metabolic process"/>
    <property type="evidence" value="ECO:0007669"/>
    <property type="project" value="InterPro"/>
</dbReference>